<keyword evidence="2" id="KW-1185">Reference proteome</keyword>
<gene>
    <name evidence="1" type="ORF">NCTC10181_00036</name>
</gene>
<dbReference type="InterPro" id="IPR054961">
    <property type="entry name" value="MPN499"/>
</dbReference>
<proteinExistence type="predicted"/>
<reference evidence="1 2" key="1">
    <citation type="submission" date="2019-01" db="EMBL/GenBank/DDBJ databases">
        <authorList>
            <consortium name="Pathogen Informatics"/>
        </authorList>
    </citation>
    <scope>NUCLEOTIDE SEQUENCE [LARGE SCALE GENOMIC DNA]</scope>
    <source>
        <strain evidence="1 2">NCTC10181</strain>
    </source>
</reference>
<name>A0A449B0V5_9BACT</name>
<evidence type="ECO:0000313" key="1">
    <source>
        <dbReference type="EMBL" id="VEU74206.1"/>
    </source>
</evidence>
<organism evidence="1 2">
    <name type="scientific">Mycoplasmopsis citelli</name>
    <dbReference type="NCBI Taxonomy" id="171281"/>
    <lineage>
        <taxon>Bacteria</taxon>
        <taxon>Bacillati</taxon>
        <taxon>Mycoplasmatota</taxon>
        <taxon>Mycoplasmoidales</taxon>
        <taxon>Metamycoplasmataceae</taxon>
        <taxon>Mycoplasmopsis</taxon>
    </lineage>
</organism>
<accession>A0A449B0V5</accession>
<evidence type="ECO:0000313" key="2">
    <source>
        <dbReference type="Proteomes" id="UP000290985"/>
    </source>
</evidence>
<dbReference type="OrthoDB" id="399976at2"/>
<dbReference type="EMBL" id="LR215036">
    <property type="protein sequence ID" value="VEU74206.1"/>
    <property type="molecule type" value="Genomic_DNA"/>
</dbReference>
<sequence>MKDVRKVRVNNMDNGFWMVPTIYRILTPKSRNYAIKHAWTLIDLIEKNDFQDDNILFSFNGDNKFQLFNLLLKYRGYDFQLSFHKVEQMHESDYIDWEIIPNLLIRFNYKTIKTLYAGYVFFFTKKYFEYLYESNKHHAHEGKVILEWSRFGFHAI</sequence>
<protein>
    <submittedName>
        <fullName evidence="1">Uncharacterized protein</fullName>
    </submittedName>
</protein>
<dbReference type="KEGG" id="mcit:NCTC10181_00036"/>
<dbReference type="AlphaFoldDB" id="A0A449B0V5"/>
<dbReference type="Proteomes" id="UP000290985">
    <property type="component" value="Chromosome"/>
</dbReference>
<dbReference type="NCBIfam" id="NF045754">
    <property type="entry name" value="MPN499"/>
    <property type="match status" value="1"/>
</dbReference>
<dbReference type="RefSeq" id="WP_129725058.1">
    <property type="nucleotide sequence ID" value="NZ_CP101807.1"/>
</dbReference>